<dbReference type="InterPro" id="IPR000644">
    <property type="entry name" value="CBS_dom"/>
</dbReference>
<name>A0A8J7HPS0_9CYAN</name>
<organism evidence="3 4">
    <name type="scientific">Atlanticothrix silvestris CENA357</name>
    <dbReference type="NCBI Taxonomy" id="1725252"/>
    <lineage>
        <taxon>Bacteria</taxon>
        <taxon>Bacillati</taxon>
        <taxon>Cyanobacteriota</taxon>
        <taxon>Cyanophyceae</taxon>
        <taxon>Nostocales</taxon>
        <taxon>Nodulariaceae</taxon>
        <taxon>Atlanticothrix</taxon>
        <taxon>Atlanticothrix silvestris</taxon>
    </lineage>
</organism>
<sequence>MHSFEWWKLNQTRNANFVVGSHSAFRLDAINLNGVTVYPEKQITQALQKMQNSEVHRMLVIQNNLLRGIITANDVTKDLFTDLLTSNFTSNFIYQ</sequence>
<dbReference type="PROSITE" id="PS51371">
    <property type="entry name" value="CBS"/>
    <property type="match status" value="1"/>
</dbReference>
<evidence type="ECO:0000313" key="3">
    <source>
        <dbReference type="EMBL" id="MBH8556230.1"/>
    </source>
</evidence>
<protein>
    <submittedName>
        <fullName evidence="3">CBS domain-containing protein</fullName>
    </submittedName>
</protein>
<dbReference type="Pfam" id="PF00571">
    <property type="entry name" value="CBS"/>
    <property type="match status" value="1"/>
</dbReference>
<reference evidence="3 4" key="1">
    <citation type="journal article" date="2021" name="Int. J. Syst. Evol. Microbiol.">
        <title>Amazonocrinis nigriterrae gen. nov., sp. nov., Atlanticothrix silvestris gen. nov., sp. nov. and Dendronalium phyllosphericum gen. nov., sp. nov., nostocacean cyanobacteria from Brazilian environments.</title>
        <authorList>
            <person name="Alvarenga D.O."/>
            <person name="Andreote A.P.D."/>
            <person name="Branco L.H.Z."/>
            <person name="Delbaje E."/>
            <person name="Cruz R.B."/>
            <person name="Varani A.M."/>
            <person name="Fiore M.F."/>
        </authorList>
    </citation>
    <scope>NUCLEOTIDE SEQUENCE [LARGE SCALE GENOMIC DNA]</scope>
    <source>
        <strain evidence="3 4">CENA357</strain>
    </source>
</reference>
<dbReference type="AlphaFoldDB" id="A0A8J7HPS0"/>
<proteinExistence type="predicted"/>
<evidence type="ECO:0000259" key="2">
    <source>
        <dbReference type="PROSITE" id="PS51371"/>
    </source>
</evidence>
<dbReference type="Proteomes" id="UP000599391">
    <property type="component" value="Unassembled WGS sequence"/>
</dbReference>
<evidence type="ECO:0000313" key="4">
    <source>
        <dbReference type="Proteomes" id="UP000599391"/>
    </source>
</evidence>
<feature type="domain" description="CBS" evidence="2">
    <location>
        <begin position="30"/>
        <end position="86"/>
    </location>
</feature>
<accession>A0A8J7HPS0</accession>
<keyword evidence="4" id="KW-1185">Reference proteome</keyword>
<gene>
    <name evidence="3" type="ORF">I8751_28650</name>
</gene>
<evidence type="ECO:0000256" key="1">
    <source>
        <dbReference type="PROSITE-ProRule" id="PRU00703"/>
    </source>
</evidence>
<dbReference type="SUPFAM" id="SSF54631">
    <property type="entry name" value="CBS-domain pair"/>
    <property type="match status" value="1"/>
</dbReference>
<keyword evidence="1" id="KW-0129">CBS domain</keyword>
<dbReference type="InterPro" id="IPR046342">
    <property type="entry name" value="CBS_dom_sf"/>
</dbReference>
<dbReference type="Gene3D" id="3.10.580.10">
    <property type="entry name" value="CBS-domain"/>
    <property type="match status" value="1"/>
</dbReference>
<comment type="caution">
    <text evidence="3">The sequence shown here is derived from an EMBL/GenBank/DDBJ whole genome shotgun (WGS) entry which is preliminary data.</text>
</comment>
<dbReference type="EMBL" id="JAECZB010000105">
    <property type="protein sequence ID" value="MBH8556230.1"/>
    <property type="molecule type" value="Genomic_DNA"/>
</dbReference>